<sequence length="426" mass="46551">MMRFLANRVDEAAVAKARVENYMVRFANDEVTAFKSWTVENTYLYLAKGRRTTFVSTTGSPSLAQVEEALKALENMPEDPLYVPLGGPQPINHDEALDNFEKLPDLVKRAIDGAHGVERSAGAALLSYVTVEYEDTAGRRGRYSVNRVYLTMRSFLGELSATSAVAARRVAEIKAEHVGEQNAHLLSLAKGLPQRRVETGRADLLLSPLVFGHLMGEVAHFWANGLEVVSGGSRYSKDDVGKAVASPALTVVDKTHDPSAYGFTPFDSEGVPPRPVAIYERGVLGGFLHTRRTAAALGTEPTGHALGSLVRPAPGHLEVGAGDASGDLEELFAELKNGFYIHNNWYTRYQNVKTGQFSTVGRDVALEVRDGRPVAVVKFIRIADTLENVVKNVEALSKKRAQVYWWDMPAPATSTWAILRNIGITT</sequence>
<feature type="domain" description="Metalloprotease TldD/E N-terminal" evidence="1">
    <location>
        <begin position="18"/>
        <end position="73"/>
    </location>
</feature>
<proteinExistence type="predicted"/>
<protein>
    <submittedName>
        <fullName evidence="3">Peptidase U62, modulator of DNA gyrase</fullName>
    </submittedName>
</protein>
<dbReference type="GeneID" id="4908463"/>
<dbReference type="InterPro" id="IPR036059">
    <property type="entry name" value="TldD/PmbA_sf"/>
</dbReference>
<accession>A3MXF0</accession>
<dbReference type="eggNOG" id="arCOG00322">
    <property type="taxonomic scope" value="Archaea"/>
</dbReference>
<dbReference type="InterPro" id="IPR045569">
    <property type="entry name" value="Metalloprtase-TldD/E_C"/>
</dbReference>
<dbReference type="PANTHER" id="PTHR43666:SF1">
    <property type="entry name" value="CONSERVED PROTEIN"/>
    <property type="match status" value="1"/>
</dbReference>
<dbReference type="PANTHER" id="PTHR43666">
    <property type="entry name" value="TLDD PROTEIN"/>
    <property type="match status" value="1"/>
</dbReference>
<dbReference type="HOGENOM" id="CLU_026425_4_1_2"/>
<dbReference type="Gene3D" id="3.30.2290.10">
    <property type="entry name" value="PmbA/TldD superfamily"/>
    <property type="match status" value="1"/>
</dbReference>
<feature type="domain" description="Metalloprotease TldD/E C-terminal" evidence="2">
    <location>
        <begin position="199"/>
        <end position="408"/>
    </location>
</feature>
<dbReference type="InterPro" id="IPR035068">
    <property type="entry name" value="TldD/PmbA_N"/>
</dbReference>
<evidence type="ECO:0000313" key="3">
    <source>
        <dbReference type="EMBL" id="ABO09317.1"/>
    </source>
</evidence>
<dbReference type="STRING" id="410359.Pcal_1901"/>
<evidence type="ECO:0000259" key="2">
    <source>
        <dbReference type="Pfam" id="PF19289"/>
    </source>
</evidence>
<dbReference type="SUPFAM" id="SSF111283">
    <property type="entry name" value="Putative modulator of DNA gyrase, PmbA/TldD"/>
    <property type="match status" value="1"/>
</dbReference>
<name>A3MXF0_PYRCJ</name>
<evidence type="ECO:0000313" key="4">
    <source>
        <dbReference type="Proteomes" id="UP000001431"/>
    </source>
</evidence>
<dbReference type="Proteomes" id="UP000001431">
    <property type="component" value="Chromosome"/>
</dbReference>
<dbReference type="GO" id="GO:0008237">
    <property type="term" value="F:metallopeptidase activity"/>
    <property type="evidence" value="ECO:0007669"/>
    <property type="project" value="InterPro"/>
</dbReference>
<reference evidence="3" key="1">
    <citation type="submission" date="2007-02" db="EMBL/GenBank/DDBJ databases">
        <title>Complete sequence of Pyrobaculum calidifontis JCM 11548.</title>
        <authorList>
            <consortium name="US DOE Joint Genome Institute"/>
            <person name="Copeland A."/>
            <person name="Lucas S."/>
            <person name="Lapidus A."/>
            <person name="Barry K."/>
            <person name="Glavina del Rio T."/>
            <person name="Dalin E."/>
            <person name="Tice H."/>
            <person name="Pitluck S."/>
            <person name="Chain P."/>
            <person name="Malfatti S."/>
            <person name="Shin M."/>
            <person name="Vergez L."/>
            <person name="Schmutz J."/>
            <person name="Larimer F."/>
            <person name="Land M."/>
            <person name="Hauser L."/>
            <person name="Kyrpides N."/>
            <person name="Mikhailova N."/>
            <person name="Cozen A.E."/>
            <person name="Fitz-Gibbon S.T."/>
            <person name="House C.H."/>
            <person name="Saltikov C."/>
            <person name="Lowe T.M."/>
            <person name="Richardson P."/>
        </authorList>
    </citation>
    <scope>NUCLEOTIDE SEQUENCE [LARGE SCALE GENOMIC DNA]</scope>
    <source>
        <strain evidence="3">JCM 11548</strain>
    </source>
</reference>
<gene>
    <name evidence="3" type="ordered locus">Pcal_1901</name>
</gene>
<keyword evidence="4" id="KW-1185">Reference proteome</keyword>
<evidence type="ECO:0000259" key="1">
    <source>
        <dbReference type="Pfam" id="PF01523"/>
    </source>
</evidence>
<dbReference type="GO" id="GO:0006508">
    <property type="term" value="P:proteolysis"/>
    <property type="evidence" value="ECO:0007669"/>
    <property type="project" value="InterPro"/>
</dbReference>
<dbReference type="InterPro" id="IPR002510">
    <property type="entry name" value="Metalloprtase-TldD/E_N"/>
</dbReference>
<dbReference type="EMBL" id="CP000561">
    <property type="protein sequence ID" value="ABO09317.1"/>
    <property type="molecule type" value="Genomic_DNA"/>
</dbReference>
<dbReference type="RefSeq" id="WP_011850575.1">
    <property type="nucleotide sequence ID" value="NC_009073.1"/>
</dbReference>
<dbReference type="Pfam" id="PF01523">
    <property type="entry name" value="PmbA_TldD_1st"/>
    <property type="match status" value="1"/>
</dbReference>
<dbReference type="KEGG" id="pcl:Pcal_1901"/>
<dbReference type="OrthoDB" id="84520at2157"/>
<dbReference type="Pfam" id="PF19289">
    <property type="entry name" value="PmbA_TldD_3rd"/>
    <property type="match status" value="1"/>
</dbReference>
<dbReference type="AlphaFoldDB" id="A3MXF0"/>
<organism evidence="3 4">
    <name type="scientific">Pyrobaculum calidifontis (strain DSM 21063 / JCM 11548 / VA1)</name>
    <dbReference type="NCBI Taxonomy" id="410359"/>
    <lineage>
        <taxon>Archaea</taxon>
        <taxon>Thermoproteota</taxon>
        <taxon>Thermoprotei</taxon>
        <taxon>Thermoproteales</taxon>
        <taxon>Thermoproteaceae</taxon>
        <taxon>Pyrobaculum</taxon>
    </lineage>
</organism>